<keyword evidence="3" id="KW-1185">Reference proteome</keyword>
<dbReference type="AlphaFoldDB" id="A0A7W3NRB0"/>
<evidence type="ECO:0000256" key="1">
    <source>
        <dbReference type="SAM" id="MobiDB-lite"/>
    </source>
</evidence>
<dbReference type="EMBL" id="JACJIJ010000002">
    <property type="protein sequence ID" value="MBA9055346.1"/>
    <property type="molecule type" value="Genomic_DNA"/>
</dbReference>
<gene>
    <name evidence="2" type="ORF">HDA42_004524</name>
</gene>
<organism evidence="2 3">
    <name type="scientific">Streptomyces murinus</name>
    <dbReference type="NCBI Taxonomy" id="33900"/>
    <lineage>
        <taxon>Bacteria</taxon>
        <taxon>Bacillati</taxon>
        <taxon>Actinomycetota</taxon>
        <taxon>Actinomycetes</taxon>
        <taxon>Kitasatosporales</taxon>
        <taxon>Streptomycetaceae</taxon>
        <taxon>Streptomyces</taxon>
    </lineage>
</organism>
<dbReference type="Proteomes" id="UP000577386">
    <property type="component" value="Unassembled WGS sequence"/>
</dbReference>
<reference evidence="2 3" key="1">
    <citation type="submission" date="2020-08" db="EMBL/GenBank/DDBJ databases">
        <title>Sequencing the genomes of 1000 actinobacteria strains.</title>
        <authorList>
            <person name="Klenk H.-P."/>
        </authorList>
    </citation>
    <scope>NUCLEOTIDE SEQUENCE [LARGE SCALE GENOMIC DNA]</scope>
    <source>
        <strain evidence="2 3">DSM 41827</strain>
    </source>
</reference>
<evidence type="ECO:0000313" key="2">
    <source>
        <dbReference type="EMBL" id="MBA9055346.1"/>
    </source>
</evidence>
<sequence>MTTSTPYRAIFCDLLTDSTIDILPLRDVTVDDYIGKAGSLTGTIPIPNAETAARVRRIEEGRTAVYLQRGHDLWWGGIIWTSTLQSDDQGVLTLEIQAATFESYAGRRLIRATSPTYDPAYTLPFTNADQLDIARGLWTDMQTSLAGGNILVTYGTETSGVRRTISYRDGDETAYLDALDSLAALEDGFEYHIAVYTDPVTGARVRRLVLGHPKIETGATDLVLDRPGTILSYSFPRDATRGGTTARARGASTNSDQASESRPLTSTVATADQLIGTGPGHAGYPRIDLTSDHNDISDAATLNALARTELAAATGAVVIPEITIRLDDLVPPALLGRTARVRITDEWFTEGLDARYRIIGVAVSPAQRGRPDTADLYLEEV</sequence>
<proteinExistence type="predicted"/>
<name>A0A7W3NRB0_STRMR</name>
<accession>A0A7W3NRB0</accession>
<feature type="region of interest" description="Disordered" evidence="1">
    <location>
        <begin position="235"/>
        <end position="264"/>
    </location>
</feature>
<dbReference type="RefSeq" id="WP_182776438.1">
    <property type="nucleotide sequence ID" value="NZ_BAAAHW010000003.1"/>
</dbReference>
<feature type="compositionally biased region" description="Low complexity" evidence="1">
    <location>
        <begin position="241"/>
        <end position="251"/>
    </location>
</feature>
<evidence type="ECO:0000313" key="3">
    <source>
        <dbReference type="Proteomes" id="UP000577386"/>
    </source>
</evidence>
<protein>
    <recommendedName>
        <fullName evidence="4">Minor tail protein</fullName>
    </recommendedName>
</protein>
<comment type="caution">
    <text evidence="2">The sequence shown here is derived from an EMBL/GenBank/DDBJ whole genome shotgun (WGS) entry which is preliminary data.</text>
</comment>
<feature type="compositionally biased region" description="Polar residues" evidence="1">
    <location>
        <begin position="252"/>
        <end position="264"/>
    </location>
</feature>
<evidence type="ECO:0008006" key="4">
    <source>
        <dbReference type="Google" id="ProtNLM"/>
    </source>
</evidence>
<dbReference type="GeneID" id="93975811"/>